<dbReference type="EMBL" id="FR687360">
    <property type="protein sequence ID" value="CBW76464.1"/>
    <property type="molecule type" value="Genomic_DNA"/>
</dbReference>
<organism evidence="1 2">
    <name type="scientific">Mycetohabitans rhizoxinica (strain DSM 19002 / CIP 109453 / HKI 454)</name>
    <name type="common">Paraburkholderia rhizoxinica</name>
    <dbReference type="NCBI Taxonomy" id="882378"/>
    <lineage>
        <taxon>Bacteria</taxon>
        <taxon>Pseudomonadati</taxon>
        <taxon>Pseudomonadota</taxon>
        <taxon>Betaproteobacteria</taxon>
        <taxon>Burkholderiales</taxon>
        <taxon>Burkholderiaceae</taxon>
        <taxon>Mycetohabitans</taxon>
    </lineage>
</organism>
<evidence type="ECO:0000313" key="2">
    <source>
        <dbReference type="Proteomes" id="UP000007437"/>
    </source>
</evidence>
<geneLocation type="plasmid" evidence="1 2">
    <name>pBRH01</name>
</geneLocation>
<dbReference type="KEGG" id="brh:RBRH_00385"/>
<gene>
    <name evidence="1" type="ordered locus">RBRH_00385</name>
</gene>
<sequence>MVRDEAYISWNRHCRERISDPLRDLASGATHGKVLKRAKRVPFFANWPASRVVMEACGSTHDWARLLTRLGHHVRLIAAQFVRPFVKSNKTLWSSPFLQH</sequence>
<reference evidence="1 2" key="1">
    <citation type="journal article" date="2011" name="J. Bacteriol.">
        <title>Complete genome sequence of Burkholderia rhizoxinica, an endosymbiont of Rhizopus microsporus.</title>
        <authorList>
            <person name="Lackner G."/>
            <person name="Moebius N."/>
            <person name="Partida-Martinez L."/>
            <person name="Hertweck C."/>
        </authorList>
    </citation>
    <scope>NUCLEOTIDE SEQUENCE [LARGE SCALE GENOMIC DNA]</scope>
    <source>
        <strain evidence="2">DSM 19002 / CIP 109453 / HKI 454</strain>
        <plasmid evidence="1 2">pBRH01</plasmid>
    </source>
</reference>
<proteinExistence type="predicted"/>
<evidence type="ECO:0000313" key="1">
    <source>
        <dbReference type="EMBL" id="CBW76464.1"/>
    </source>
</evidence>
<dbReference type="AlphaFoldDB" id="E5ATP0"/>
<keyword evidence="1" id="KW-0614">Plasmid</keyword>
<dbReference type="Proteomes" id="UP000007437">
    <property type="component" value="Plasmid pBRH01"/>
</dbReference>
<protein>
    <submittedName>
        <fullName evidence="1">Transposase</fullName>
    </submittedName>
</protein>
<name>E5ATP0_MYCRK</name>
<dbReference type="HOGENOM" id="CLU_2300544_0_0_4"/>
<dbReference type="eggNOG" id="COG3547">
    <property type="taxonomic scope" value="Bacteria"/>
</dbReference>
<accession>E5ATP0</accession>